<evidence type="ECO:0000313" key="2">
    <source>
        <dbReference type="Proteomes" id="UP000194225"/>
    </source>
</evidence>
<dbReference type="Proteomes" id="UP000194225">
    <property type="component" value="Unassembled WGS sequence"/>
</dbReference>
<keyword evidence="2" id="KW-1185">Reference proteome</keyword>
<dbReference type="RefSeq" id="WP_244329539.1">
    <property type="nucleotide sequence ID" value="NZ_BAABSS010000094.1"/>
</dbReference>
<sequence length="142" mass="14376">MRMMPGGWLSSRGSSRRPCGYGARCLVARAQEFVEEAGPPGVPLPTVEQAAVMDLAGAGDAVAEPWQRDPQQAVVLVNELVAGGEFSVDEVLDAAVDATVLTGLLALQAAGSASDPSAAAELCVGAVPYLALAVALATADLD</sequence>
<dbReference type="GeneID" id="90922539"/>
<reference evidence="1 2" key="1">
    <citation type="submission" date="2016-09" db="EMBL/GenBank/DDBJ databases">
        <title>Streptomyces platensis DSM40041, a candidate organism with high potential of specific P450 cytochromes.</title>
        <authorList>
            <person name="Grumaz C."/>
            <person name="Vainshtein Y."/>
            <person name="Kirstahler P."/>
            <person name="Sohn K."/>
        </authorList>
    </citation>
    <scope>NUCLEOTIDE SEQUENCE [LARGE SCALE GENOMIC DNA]</scope>
    <source>
        <strain evidence="1 2">DSM 40041</strain>
    </source>
</reference>
<gene>
    <name evidence="1" type="ORF">BG653_01481</name>
</gene>
<proteinExistence type="predicted"/>
<comment type="caution">
    <text evidence="1">The sequence shown here is derived from an EMBL/GenBank/DDBJ whole genome shotgun (WGS) entry which is preliminary data.</text>
</comment>
<name>A0ABX3Y2S1_STRPT</name>
<organism evidence="1 2">
    <name type="scientific">Streptomyces platensis</name>
    <dbReference type="NCBI Taxonomy" id="58346"/>
    <lineage>
        <taxon>Bacteria</taxon>
        <taxon>Bacillati</taxon>
        <taxon>Actinomycetota</taxon>
        <taxon>Actinomycetes</taxon>
        <taxon>Kitasatosporales</taxon>
        <taxon>Streptomycetaceae</taxon>
        <taxon>Streptomyces</taxon>
    </lineage>
</organism>
<evidence type="ECO:0000313" key="1">
    <source>
        <dbReference type="EMBL" id="OSY47053.1"/>
    </source>
</evidence>
<protein>
    <submittedName>
        <fullName evidence="1">Uncharacterized protein</fullName>
    </submittedName>
</protein>
<accession>A0ABX3Y2S1</accession>
<dbReference type="EMBL" id="MIGA01000006">
    <property type="protein sequence ID" value="OSY47053.1"/>
    <property type="molecule type" value="Genomic_DNA"/>
</dbReference>